<dbReference type="SUPFAM" id="SSF55729">
    <property type="entry name" value="Acyl-CoA N-acyltransferases (Nat)"/>
    <property type="match status" value="1"/>
</dbReference>
<dbReference type="RefSeq" id="WP_089762518.1">
    <property type="nucleotide sequence ID" value="NZ_BKAT01000017.1"/>
</dbReference>
<evidence type="ECO:0000313" key="2">
    <source>
        <dbReference type="EMBL" id="SEA63304.1"/>
    </source>
</evidence>
<dbReference type="STRING" id="408074.SAMN05660909_02766"/>
<dbReference type="Proteomes" id="UP000199656">
    <property type="component" value="Unassembled WGS sequence"/>
</dbReference>
<dbReference type="PANTHER" id="PTHR43415">
    <property type="entry name" value="SPERMIDINE N(1)-ACETYLTRANSFERASE"/>
    <property type="match status" value="1"/>
</dbReference>
<dbReference type="InterPro" id="IPR016181">
    <property type="entry name" value="Acyl_CoA_acyltransferase"/>
</dbReference>
<keyword evidence="3" id="KW-1185">Reference proteome</keyword>
<gene>
    <name evidence="2" type="ORF">SAMN05660909_02766</name>
</gene>
<dbReference type="Gene3D" id="3.40.630.30">
    <property type="match status" value="1"/>
</dbReference>
<proteinExistence type="predicted"/>
<sequence length="182" mass="20882">MKHFLPNGDELVIRMPELRDAPGLLSNFQRLTRETEFLLFTHSEAMDLDVASEEDFIRSYLDNPEQLLLLATVRGQIVGSINVNHPGFKKKSHTGEVGISVESKWQNMGIGRRLMTAMLRWADDRPELRLLTLNVFSINEKAMQMYRNFGFMECGRLPHGIQLPDGSYTDLITMYKVIKPIV</sequence>
<accession>A0A1H4CSI3</accession>
<protein>
    <submittedName>
        <fullName evidence="2">Protein N-acetyltransferase, RimJ/RimL family</fullName>
    </submittedName>
</protein>
<dbReference type="InterPro" id="IPR000182">
    <property type="entry name" value="GNAT_dom"/>
</dbReference>
<dbReference type="OrthoDB" id="948250at2"/>
<organism evidence="2 3">
    <name type="scientific">Chitinophaga terrae</name>
    <name type="common">ex Kim and Jung 2007</name>
    <dbReference type="NCBI Taxonomy" id="408074"/>
    <lineage>
        <taxon>Bacteria</taxon>
        <taxon>Pseudomonadati</taxon>
        <taxon>Bacteroidota</taxon>
        <taxon>Chitinophagia</taxon>
        <taxon>Chitinophagales</taxon>
        <taxon>Chitinophagaceae</taxon>
        <taxon>Chitinophaga</taxon>
    </lineage>
</organism>
<dbReference type="PANTHER" id="PTHR43415:SF3">
    <property type="entry name" value="GNAT-FAMILY ACETYLTRANSFERASE"/>
    <property type="match status" value="1"/>
</dbReference>
<keyword evidence="2" id="KW-0808">Transferase</keyword>
<reference evidence="3" key="1">
    <citation type="submission" date="2016-10" db="EMBL/GenBank/DDBJ databases">
        <authorList>
            <person name="Varghese N."/>
            <person name="Submissions S."/>
        </authorList>
    </citation>
    <scope>NUCLEOTIDE SEQUENCE [LARGE SCALE GENOMIC DNA]</scope>
    <source>
        <strain evidence="3">DSM 23920</strain>
    </source>
</reference>
<dbReference type="GO" id="GO:0016747">
    <property type="term" value="F:acyltransferase activity, transferring groups other than amino-acyl groups"/>
    <property type="evidence" value="ECO:0007669"/>
    <property type="project" value="InterPro"/>
</dbReference>
<dbReference type="CDD" id="cd04301">
    <property type="entry name" value="NAT_SF"/>
    <property type="match status" value="1"/>
</dbReference>
<dbReference type="Pfam" id="PF00583">
    <property type="entry name" value="Acetyltransf_1"/>
    <property type="match status" value="1"/>
</dbReference>
<evidence type="ECO:0000259" key="1">
    <source>
        <dbReference type="PROSITE" id="PS51186"/>
    </source>
</evidence>
<name>A0A1H4CSI3_9BACT</name>
<dbReference type="AlphaFoldDB" id="A0A1H4CSI3"/>
<dbReference type="EMBL" id="FNRL01000011">
    <property type="protein sequence ID" value="SEA63304.1"/>
    <property type="molecule type" value="Genomic_DNA"/>
</dbReference>
<dbReference type="PROSITE" id="PS51186">
    <property type="entry name" value="GNAT"/>
    <property type="match status" value="1"/>
</dbReference>
<feature type="domain" description="N-acetyltransferase" evidence="1">
    <location>
        <begin position="26"/>
        <end position="175"/>
    </location>
</feature>
<evidence type="ECO:0000313" key="3">
    <source>
        <dbReference type="Proteomes" id="UP000199656"/>
    </source>
</evidence>